<keyword evidence="2" id="KW-0812">Transmembrane</keyword>
<keyword evidence="2" id="KW-0472">Membrane</keyword>
<sequence length="220" mass="24505">MLFLLEIFNACTVITKFTRIAGKLFSMLIAALFVHEAVKGVVSEFKIPKAEDPKFEKYQFQWLYLNGVLANIFSFSLLYTALKSKRARLAKKFRCRLWGSFDGFGIDCLVQQYPSKVPPGDPRRLYSPLPLDPASLSHWAIIKGDDAFWMINVGLPKFKFINVILQFGSPGLGVVVEVAIVVVVEVAMAAVAEVDTDNYKDSGGSGPDRHHCGGDHSRPY</sequence>
<dbReference type="GO" id="GO:0050801">
    <property type="term" value="P:monoatomic ion homeostasis"/>
    <property type="evidence" value="ECO:0007669"/>
    <property type="project" value="TreeGrafter"/>
</dbReference>
<dbReference type="PANTHER" id="PTHR11453:SF131">
    <property type="entry name" value="BORON TRANSPORTER 7-RELATED"/>
    <property type="match status" value="1"/>
</dbReference>
<evidence type="ECO:0000313" key="4">
    <source>
        <dbReference type="Proteomes" id="UP000541444"/>
    </source>
</evidence>
<keyword evidence="2" id="KW-1133">Transmembrane helix</keyword>
<proteinExistence type="predicted"/>
<evidence type="ECO:0000256" key="2">
    <source>
        <dbReference type="SAM" id="Phobius"/>
    </source>
</evidence>
<evidence type="ECO:0000313" key="3">
    <source>
        <dbReference type="EMBL" id="KAF6156865.1"/>
    </source>
</evidence>
<keyword evidence="4" id="KW-1185">Reference proteome</keyword>
<dbReference type="GO" id="GO:0005452">
    <property type="term" value="F:solute:inorganic anion antiporter activity"/>
    <property type="evidence" value="ECO:0007669"/>
    <property type="project" value="InterPro"/>
</dbReference>
<evidence type="ECO:0000256" key="1">
    <source>
        <dbReference type="SAM" id="MobiDB-lite"/>
    </source>
</evidence>
<dbReference type="PANTHER" id="PTHR11453">
    <property type="entry name" value="ANION EXCHANGE PROTEIN"/>
    <property type="match status" value="1"/>
</dbReference>
<dbReference type="GO" id="GO:0005886">
    <property type="term" value="C:plasma membrane"/>
    <property type="evidence" value="ECO:0007669"/>
    <property type="project" value="TreeGrafter"/>
</dbReference>
<dbReference type="AlphaFoldDB" id="A0A7J7MPJ7"/>
<feature type="region of interest" description="Disordered" evidence="1">
    <location>
        <begin position="198"/>
        <end position="220"/>
    </location>
</feature>
<protein>
    <submittedName>
        <fullName evidence="3">Uncharacterized protein</fullName>
    </submittedName>
</protein>
<organism evidence="3 4">
    <name type="scientific">Kingdonia uniflora</name>
    <dbReference type="NCBI Taxonomy" id="39325"/>
    <lineage>
        <taxon>Eukaryota</taxon>
        <taxon>Viridiplantae</taxon>
        <taxon>Streptophyta</taxon>
        <taxon>Embryophyta</taxon>
        <taxon>Tracheophyta</taxon>
        <taxon>Spermatophyta</taxon>
        <taxon>Magnoliopsida</taxon>
        <taxon>Ranunculales</taxon>
        <taxon>Circaeasteraceae</taxon>
        <taxon>Kingdonia</taxon>
    </lineage>
</organism>
<feature type="compositionally biased region" description="Basic and acidic residues" evidence="1">
    <location>
        <begin position="207"/>
        <end position="220"/>
    </location>
</feature>
<comment type="caution">
    <text evidence="3">The sequence shown here is derived from an EMBL/GenBank/DDBJ whole genome shotgun (WGS) entry which is preliminary data.</text>
</comment>
<dbReference type="OrthoDB" id="1735926at2759"/>
<reference evidence="3 4" key="1">
    <citation type="journal article" date="2020" name="IScience">
        <title>Genome Sequencing of the Endangered Kingdonia uniflora (Circaeasteraceae, Ranunculales) Reveals Potential Mechanisms of Evolutionary Specialization.</title>
        <authorList>
            <person name="Sun Y."/>
            <person name="Deng T."/>
            <person name="Zhang A."/>
            <person name="Moore M.J."/>
            <person name="Landis J.B."/>
            <person name="Lin N."/>
            <person name="Zhang H."/>
            <person name="Zhang X."/>
            <person name="Huang J."/>
            <person name="Zhang X."/>
            <person name="Sun H."/>
            <person name="Wang H."/>
        </authorList>
    </citation>
    <scope>NUCLEOTIDE SEQUENCE [LARGE SCALE GENOMIC DNA]</scope>
    <source>
        <strain evidence="3">TB1705</strain>
        <tissue evidence="3">Leaf</tissue>
    </source>
</reference>
<name>A0A7J7MPJ7_9MAGN</name>
<dbReference type="EMBL" id="JACGCM010001293">
    <property type="protein sequence ID" value="KAF6156865.1"/>
    <property type="molecule type" value="Genomic_DNA"/>
</dbReference>
<gene>
    <name evidence="3" type="ORF">GIB67_000405</name>
</gene>
<accession>A0A7J7MPJ7</accession>
<feature type="transmembrane region" description="Helical" evidence="2">
    <location>
        <begin position="24"/>
        <end position="42"/>
    </location>
</feature>
<dbReference type="Proteomes" id="UP000541444">
    <property type="component" value="Unassembled WGS sequence"/>
</dbReference>
<dbReference type="InterPro" id="IPR003020">
    <property type="entry name" value="HCO3_transpt_euk"/>
</dbReference>
<feature type="transmembrane region" description="Helical" evidence="2">
    <location>
        <begin position="62"/>
        <end position="82"/>
    </location>
</feature>
<dbReference type="GO" id="GO:0006820">
    <property type="term" value="P:monoatomic anion transport"/>
    <property type="evidence" value="ECO:0007669"/>
    <property type="project" value="InterPro"/>
</dbReference>